<name>A0A120FR42_9BRAD</name>
<feature type="domain" description="HTH marR-type" evidence="1">
    <location>
        <begin position="5"/>
        <end position="139"/>
    </location>
</feature>
<dbReference type="PANTHER" id="PTHR33164">
    <property type="entry name" value="TRANSCRIPTIONAL REGULATOR, MARR FAMILY"/>
    <property type="match status" value="1"/>
</dbReference>
<dbReference type="InterPro" id="IPR036388">
    <property type="entry name" value="WH-like_DNA-bd_sf"/>
</dbReference>
<accession>A0A120FR42</accession>
<dbReference type="SMART" id="SM00347">
    <property type="entry name" value="HTH_MARR"/>
    <property type="match status" value="1"/>
</dbReference>
<dbReference type="GO" id="GO:0003700">
    <property type="term" value="F:DNA-binding transcription factor activity"/>
    <property type="evidence" value="ECO:0007669"/>
    <property type="project" value="InterPro"/>
</dbReference>
<dbReference type="EMBL" id="LNCU01000030">
    <property type="protein sequence ID" value="KWV59526.1"/>
    <property type="molecule type" value="Genomic_DNA"/>
</dbReference>
<dbReference type="PANTHER" id="PTHR33164:SF57">
    <property type="entry name" value="MARR-FAMILY TRANSCRIPTIONAL REGULATOR"/>
    <property type="match status" value="1"/>
</dbReference>
<dbReference type="AlphaFoldDB" id="A0A120FR42"/>
<dbReference type="Proteomes" id="UP000057737">
    <property type="component" value="Unassembled WGS sequence"/>
</dbReference>
<keyword evidence="3" id="KW-1185">Reference proteome</keyword>
<sequence length="168" mass="19102">MIDFDRYVPTVLSSLVAKLRANANVFFPQAHGVSLAEWRILSFLREHEPASAYDIWTKANLDKAVVSRETSSLKEKGLIELTPVKASRRNRNEISLTAAGIALLDRSFDEILRRHDNLTAGLDTNSMRIFLRVVKHLERRIPHMADHSVTYGRSVQAPVKRVKSKRRG</sequence>
<dbReference type="RefSeq" id="WP_066501766.1">
    <property type="nucleotide sequence ID" value="NZ_LNCU01000030.1"/>
</dbReference>
<protein>
    <recommendedName>
        <fullName evidence="1">HTH marR-type domain-containing protein</fullName>
    </recommendedName>
</protein>
<gene>
    <name evidence="2" type="ORF">AS156_31350</name>
</gene>
<dbReference type="GO" id="GO:0006950">
    <property type="term" value="P:response to stress"/>
    <property type="evidence" value="ECO:0007669"/>
    <property type="project" value="TreeGrafter"/>
</dbReference>
<reference evidence="2 3" key="1">
    <citation type="submission" date="2015-11" db="EMBL/GenBank/DDBJ databases">
        <title>Draft Genome Sequence of the Strain BR 10303 (Bradyrhizobium sp.) isolated from nodules of Centrolobium paraense.</title>
        <authorList>
            <person name="Zelli J.E."/>
            <person name="Simoes-Araujo J.L."/>
            <person name="Barauna A.C."/>
            <person name="Silva K."/>
        </authorList>
    </citation>
    <scope>NUCLEOTIDE SEQUENCE [LARGE SCALE GENOMIC DNA]</scope>
    <source>
        <strain evidence="2 3">BR 10303</strain>
    </source>
</reference>
<evidence type="ECO:0000313" key="2">
    <source>
        <dbReference type="EMBL" id="KWV59526.1"/>
    </source>
</evidence>
<evidence type="ECO:0000259" key="1">
    <source>
        <dbReference type="PROSITE" id="PS50995"/>
    </source>
</evidence>
<dbReference type="InterPro" id="IPR036390">
    <property type="entry name" value="WH_DNA-bd_sf"/>
</dbReference>
<dbReference type="PROSITE" id="PS50995">
    <property type="entry name" value="HTH_MARR_2"/>
    <property type="match status" value="1"/>
</dbReference>
<dbReference type="Gene3D" id="1.10.10.10">
    <property type="entry name" value="Winged helix-like DNA-binding domain superfamily/Winged helix DNA-binding domain"/>
    <property type="match status" value="1"/>
</dbReference>
<comment type="caution">
    <text evidence="2">The sequence shown here is derived from an EMBL/GenBank/DDBJ whole genome shotgun (WGS) entry which is preliminary data.</text>
</comment>
<dbReference type="OrthoDB" id="8906692at2"/>
<dbReference type="Pfam" id="PF12802">
    <property type="entry name" value="MarR_2"/>
    <property type="match status" value="1"/>
</dbReference>
<dbReference type="InterPro" id="IPR000835">
    <property type="entry name" value="HTH_MarR-typ"/>
</dbReference>
<dbReference type="InterPro" id="IPR039422">
    <property type="entry name" value="MarR/SlyA-like"/>
</dbReference>
<proteinExistence type="predicted"/>
<dbReference type="SUPFAM" id="SSF46785">
    <property type="entry name" value="Winged helix' DNA-binding domain"/>
    <property type="match status" value="1"/>
</dbReference>
<evidence type="ECO:0000313" key="3">
    <source>
        <dbReference type="Proteomes" id="UP000057737"/>
    </source>
</evidence>
<organism evidence="2 3">
    <name type="scientific">Bradyrhizobium macuxiense</name>
    <dbReference type="NCBI Taxonomy" id="1755647"/>
    <lineage>
        <taxon>Bacteria</taxon>
        <taxon>Pseudomonadati</taxon>
        <taxon>Pseudomonadota</taxon>
        <taxon>Alphaproteobacteria</taxon>
        <taxon>Hyphomicrobiales</taxon>
        <taxon>Nitrobacteraceae</taxon>
        <taxon>Bradyrhizobium</taxon>
    </lineage>
</organism>